<evidence type="ECO:0000313" key="4">
    <source>
        <dbReference type="Proteomes" id="UP000243140"/>
    </source>
</evidence>
<dbReference type="SUPFAM" id="SSF56801">
    <property type="entry name" value="Acetyl-CoA synthetase-like"/>
    <property type="match status" value="1"/>
</dbReference>
<sequence>MRVIDYFDKGVALEPGRPLAVGEDLTLTFQQGQDLSWGIARVLYAQGFQLGDGVAVLAPNDPRTFAVMLGLWRAGGTWIPLNAGNPPAASAEYVRYTKPRWLFFHSSYAEQADALQRAAPGLRRPVCIDDLDAFISAGTGTDIPDWSDPFGAPDAVMALMPTGGTTGAAKGVVVRNRHFTAMTELALANWPRANDPVNLMVTPITHAAGLTALVLASIGSTTVVHNGFEPHAVLEAIEAHRVSHLFLPPTAYYALLDSAASGNYDTSSLRMLLLAASPVSPQKLARGVEAFGPCLCQCYGQVEAPMMISYLDPHTVTRAVAGEHPERLASAGRATLSTIVATMDEDGRLLEVGERGEIVVRGGLVVSEYHDMPEATAQVRQHGWHHTGDVGYLDGDGFLYIVDRKKDMVVTGGVNVFTAEVEAAILARQDVLECAVIGVPDDKWGEMVTAVVVPARGREPSEGAVIDSVRGALGSVAAPKRVHFTDALPKTPAGKIDKKAIRARWWAGRDRQVG</sequence>
<evidence type="ECO:0000259" key="1">
    <source>
        <dbReference type="Pfam" id="PF00501"/>
    </source>
</evidence>
<keyword evidence="4" id="KW-1185">Reference proteome</keyword>
<organism evidence="3 4">
    <name type="scientific">Mycobacterium malmoense</name>
    <dbReference type="NCBI Taxonomy" id="1780"/>
    <lineage>
        <taxon>Bacteria</taxon>
        <taxon>Bacillati</taxon>
        <taxon>Actinomycetota</taxon>
        <taxon>Actinomycetes</taxon>
        <taxon>Mycobacteriales</taxon>
        <taxon>Mycobacteriaceae</taxon>
        <taxon>Mycobacterium</taxon>
    </lineage>
</organism>
<dbReference type="Gene3D" id="3.30.300.30">
    <property type="match status" value="1"/>
</dbReference>
<evidence type="ECO:0008006" key="5">
    <source>
        <dbReference type="Google" id="ProtNLM"/>
    </source>
</evidence>
<dbReference type="Pfam" id="PF13193">
    <property type="entry name" value="AMP-binding_C"/>
    <property type="match status" value="1"/>
</dbReference>
<comment type="caution">
    <text evidence="3">The sequence shown here is derived from an EMBL/GenBank/DDBJ whole genome shotgun (WGS) entry which is preliminary data.</text>
</comment>
<feature type="domain" description="AMP-binding enzyme C-terminal" evidence="2">
    <location>
        <begin position="420"/>
        <end position="495"/>
    </location>
</feature>
<dbReference type="RefSeq" id="WP_083011338.1">
    <property type="nucleotide sequence ID" value="NZ_CP060015.1"/>
</dbReference>
<dbReference type="InterPro" id="IPR042099">
    <property type="entry name" value="ANL_N_sf"/>
</dbReference>
<proteinExistence type="predicted"/>
<protein>
    <recommendedName>
        <fullName evidence="5">AMP-dependent synthetase</fullName>
    </recommendedName>
</protein>
<evidence type="ECO:0000313" key="3">
    <source>
        <dbReference type="EMBL" id="ORA79962.1"/>
    </source>
</evidence>
<dbReference type="PROSITE" id="PS00455">
    <property type="entry name" value="AMP_BINDING"/>
    <property type="match status" value="1"/>
</dbReference>
<dbReference type="Proteomes" id="UP000243140">
    <property type="component" value="Unassembled WGS sequence"/>
</dbReference>
<dbReference type="Pfam" id="PF00501">
    <property type="entry name" value="AMP-binding"/>
    <property type="match status" value="1"/>
</dbReference>
<dbReference type="InterPro" id="IPR025110">
    <property type="entry name" value="AMP-bd_C"/>
</dbReference>
<feature type="domain" description="AMP-dependent synthetase/ligase" evidence="1">
    <location>
        <begin position="9"/>
        <end position="369"/>
    </location>
</feature>
<dbReference type="EMBL" id="MVHV01000019">
    <property type="protein sequence ID" value="ORA79962.1"/>
    <property type="molecule type" value="Genomic_DNA"/>
</dbReference>
<dbReference type="InterPro" id="IPR050237">
    <property type="entry name" value="ATP-dep_AMP-bd_enzyme"/>
</dbReference>
<dbReference type="InterPro" id="IPR020845">
    <property type="entry name" value="AMP-binding_CS"/>
</dbReference>
<accession>A0ABX3SQC7</accession>
<dbReference type="PANTHER" id="PTHR43767">
    <property type="entry name" value="LONG-CHAIN-FATTY-ACID--COA LIGASE"/>
    <property type="match status" value="1"/>
</dbReference>
<name>A0ABX3SQC7_MYCMA</name>
<dbReference type="InterPro" id="IPR000873">
    <property type="entry name" value="AMP-dep_synth/lig_dom"/>
</dbReference>
<evidence type="ECO:0000259" key="2">
    <source>
        <dbReference type="Pfam" id="PF13193"/>
    </source>
</evidence>
<dbReference type="PANTHER" id="PTHR43767:SF7">
    <property type="entry name" value="MEDIUM_LONG-CHAIN-FATTY-ACID--COA LIGASE FADD8"/>
    <property type="match status" value="1"/>
</dbReference>
<reference evidence="3 4" key="1">
    <citation type="submission" date="2017-02" db="EMBL/GenBank/DDBJ databases">
        <title>The new phylogeny of genus Mycobacterium.</title>
        <authorList>
            <person name="Tortoli E."/>
            <person name="Trovato A."/>
            <person name="Cirillo D.M."/>
        </authorList>
    </citation>
    <scope>NUCLEOTIDE SEQUENCE [LARGE SCALE GENOMIC DNA]</scope>
    <source>
        <strain evidence="3 4">IP1130001</strain>
    </source>
</reference>
<dbReference type="InterPro" id="IPR045851">
    <property type="entry name" value="AMP-bd_C_sf"/>
</dbReference>
<gene>
    <name evidence="3" type="ORF">BST29_17420</name>
</gene>
<dbReference type="Gene3D" id="3.40.50.12780">
    <property type="entry name" value="N-terminal domain of ligase-like"/>
    <property type="match status" value="1"/>
</dbReference>